<dbReference type="SMART" id="SM00422">
    <property type="entry name" value="HTH_MERR"/>
    <property type="match status" value="1"/>
</dbReference>
<feature type="domain" description="HTH merR-type" evidence="1">
    <location>
        <begin position="21"/>
        <end position="90"/>
    </location>
</feature>
<reference evidence="2 3" key="1">
    <citation type="journal article" date="2015" name="Genome Announc.">
        <title>Expanding the biotechnology potential of lactobacilli through comparative genomics of 213 strains and associated genera.</title>
        <authorList>
            <person name="Sun Z."/>
            <person name="Harris H.M."/>
            <person name="McCann A."/>
            <person name="Guo C."/>
            <person name="Argimon S."/>
            <person name="Zhang W."/>
            <person name="Yang X."/>
            <person name="Jeffery I.B."/>
            <person name="Cooney J.C."/>
            <person name="Kagawa T.F."/>
            <person name="Liu W."/>
            <person name="Song Y."/>
            <person name="Salvetti E."/>
            <person name="Wrobel A."/>
            <person name="Rasinkangas P."/>
            <person name="Parkhill J."/>
            <person name="Rea M.C."/>
            <person name="O'Sullivan O."/>
            <person name="Ritari J."/>
            <person name="Douillard F.P."/>
            <person name="Paul Ross R."/>
            <person name="Yang R."/>
            <person name="Briner A.E."/>
            <person name="Felis G.E."/>
            <person name="de Vos W.M."/>
            <person name="Barrangou R."/>
            <person name="Klaenhammer T.R."/>
            <person name="Caufield P.W."/>
            <person name="Cui Y."/>
            <person name="Zhang H."/>
            <person name="O'Toole P.W."/>
        </authorList>
    </citation>
    <scope>NUCLEOTIDE SEQUENCE [LARGE SCALE GENOMIC DNA]</scope>
    <source>
        <strain evidence="2 3">DSM 18390</strain>
    </source>
</reference>
<name>A0A0R1YHR3_9LACO</name>
<accession>A0A0R1YHR3</accession>
<proteinExistence type="predicted"/>
<comment type="caution">
    <text evidence="2">The sequence shown here is derived from an EMBL/GenBank/DDBJ whole genome shotgun (WGS) entry which is preliminary data.</text>
</comment>
<dbReference type="PATRIC" id="fig|1423786.4.peg.2154"/>
<dbReference type="GO" id="GO:0006355">
    <property type="term" value="P:regulation of DNA-templated transcription"/>
    <property type="evidence" value="ECO:0007669"/>
    <property type="project" value="InterPro"/>
</dbReference>
<evidence type="ECO:0000313" key="3">
    <source>
        <dbReference type="Proteomes" id="UP000051010"/>
    </source>
</evidence>
<sequence>MKIMAEKQSNEPLIDSDKLIFGIGQVQTITGVSGRQLRYWEEQGYIAPIDQQKGTQRQYSMHMLFLIFHIQRYLKQGFTLQSAVERARQFDRQIPVLRTFLKNQFNGVEVEDDKSVIDFGYKDDTHQQRVYGVVENDRTHFLIKDIDETSK</sequence>
<dbReference type="GO" id="GO:0003677">
    <property type="term" value="F:DNA binding"/>
    <property type="evidence" value="ECO:0007669"/>
    <property type="project" value="InterPro"/>
</dbReference>
<dbReference type="CDD" id="cd01105">
    <property type="entry name" value="HTH_GlnR-like"/>
    <property type="match status" value="1"/>
</dbReference>
<dbReference type="Gene3D" id="1.10.1660.10">
    <property type="match status" value="1"/>
</dbReference>
<dbReference type="EMBL" id="AZFZ01000049">
    <property type="protein sequence ID" value="KRM41858.1"/>
    <property type="molecule type" value="Genomic_DNA"/>
</dbReference>
<dbReference type="Pfam" id="PF13411">
    <property type="entry name" value="MerR_1"/>
    <property type="match status" value="1"/>
</dbReference>
<evidence type="ECO:0000259" key="1">
    <source>
        <dbReference type="SMART" id="SM00422"/>
    </source>
</evidence>
<dbReference type="AlphaFoldDB" id="A0A0R1YHR3"/>
<dbReference type="InterPro" id="IPR000551">
    <property type="entry name" value="MerR-type_HTH_dom"/>
</dbReference>
<dbReference type="InterPro" id="IPR009061">
    <property type="entry name" value="DNA-bd_dom_put_sf"/>
</dbReference>
<protein>
    <submittedName>
        <fullName evidence="2">Transcriptional regulator, MerR family</fullName>
    </submittedName>
</protein>
<dbReference type="SUPFAM" id="SSF46955">
    <property type="entry name" value="Putative DNA-binding domain"/>
    <property type="match status" value="1"/>
</dbReference>
<organism evidence="2 3">
    <name type="scientific">Lentilactobacillus parafarraginis DSM 18390 = JCM 14109</name>
    <dbReference type="NCBI Taxonomy" id="1423786"/>
    <lineage>
        <taxon>Bacteria</taxon>
        <taxon>Bacillati</taxon>
        <taxon>Bacillota</taxon>
        <taxon>Bacilli</taxon>
        <taxon>Lactobacillales</taxon>
        <taxon>Lactobacillaceae</taxon>
        <taxon>Lentilactobacillus</taxon>
    </lineage>
</organism>
<gene>
    <name evidence="2" type="ORF">FD47_GL002049</name>
</gene>
<evidence type="ECO:0000313" key="2">
    <source>
        <dbReference type="EMBL" id="KRM41858.1"/>
    </source>
</evidence>
<dbReference type="Proteomes" id="UP000051010">
    <property type="component" value="Unassembled WGS sequence"/>
</dbReference>